<evidence type="ECO:0000313" key="2">
    <source>
        <dbReference type="Proteomes" id="UP000278807"/>
    </source>
</evidence>
<gene>
    <name evidence="1" type="ORF">HNAJ_LOCUS8349</name>
</gene>
<sequence>MDGTVISKNGAAFQSKATLPDGTIEITDTLPKQDYYKSLRRTSASSPGSHFAINNSTNVYDATSGYRKSKAIEYKPSGKEVQCSVLMLEGVEQAFTIDSFLWALCSTAANNCAKLKPLLKLISRQFYAVSVQVNHNPVQLASQTATQTPR</sequence>
<dbReference type="AlphaFoldDB" id="A0A0R3TM33"/>
<dbReference type="Proteomes" id="UP000278807">
    <property type="component" value="Unassembled WGS sequence"/>
</dbReference>
<keyword evidence="2" id="KW-1185">Reference proteome</keyword>
<evidence type="ECO:0000313" key="3">
    <source>
        <dbReference type="WBParaSite" id="HNAJ_0000835301-mRNA-1"/>
    </source>
</evidence>
<dbReference type="OrthoDB" id="6264889at2759"/>
<dbReference type="WBParaSite" id="HNAJ_0000835301-mRNA-1">
    <property type="protein sequence ID" value="HNAJ_0000835301-mRNA-1"/>
    <property type="gene ID" value="HNAJ_0000835301"/>
</dbReference>
<organism evidence="3">
    <name type="scientific">Rodentolepis nana</name>
    <name type="common">Dwarf tapeworm</name>
    <name type="synonym">Hymenolepis nana</name>
    <dbReference type="NCBI Taxonomy" id="102285"/>
    <lineage>
        <taxon>Eukaryota</taxon>
        <taxon>Metazoa</taxon>
        <taxon>Spiralia</taxon>
        <taxon>Lophotrochozoa</taxon>
        <taxon>Platyhelminthes</taxon>
        <taxon>Cestoda</taxon>
        <taxon>Eucestoda</taxon>
        <taxon>Cyclophyllidea</taxon>
        <taxon>Hymenolepididae</taxon>
        <taxon>Rodentolepis</taxon>
    </lineage>
</organism>
<accession>A0A0R3TM33</accession>
<dbReference type="EMBL" id="UZAE01012269">
    <property type="protein sequence ID" value="VDO04272.1"/>
    <property type="molecule type" value="Genomic_DNA"/>
</dbReference>
<evidence type="ECO:0000313" key="1">
    <source>
        <dbReference type="EMBL" id="VDO04272.1"/>
    </source>
</evidence>
<reference evidence="3" key="1">
    <citation type="submission" date="2017-02" db="UniProtKB">
        <authorList>
            <consortium name="WormBaseParasite"/>
        </authorList>
    </citation>
    <scope>IDENTIFICATION</scope>
</reference>
<protein>
    <submittedName>
        <fullName evidence="3">CN hydrolase domain-containing protein</fullName>
    </submittedName>
</protein>
<proteinExistence type="predicted"/>
<reference evidence="1 2" key="2">
    <citation type="submission" date="2018-11" db="EMBL/GenBank/DDBJ databases">
        <authorList>
            <consortium name="Pathogen Informatics"/>
        </authorList>
    </citation>
    <scope>NUCLEOTIDE SEQUENCE [LARGE SCALE GENOMIC DNA]</scope>
</reference>
<name>A0A0R3TM33_RODNA</name>